<evidence type="ECO:0000313" key="7">
    <source>
        <dbReference type="EMBL" id="KAJ9703915.1"/>
    </source>
</evidence>
<dbReference type="SUPFAM" id="SSF54373">
    <property type="entry name" value="FAD-linked reductases, C-terminal domain"/>
    <property type="match status" value="1"/>
</dbReference>
<dbReference type="FunFam" id="1.10.405.10:FF:000008">
    <property type="entry name" value="Rab proteins geranylgeranyltransferase component"/>
    <property type="match status" value="1"/>
</dbReference>
<evidence type="ECO:0000256" key="3">
    <source>
        <dbReference type="ARBA" id="ARBA00022468"/>
    </source>
</evidence>
<dbReference type="AlphaFoldDB" id="A0AA39E280"/>
<feature type="compositionally biased region" description="Acidic residues" evidence="6">
    <location>
        <begin position="545"/>
        <end position="556"/>
    </location>
</feature>
<feature type="region of interest" description="Disordered" evidence="6">
    <location>
        <begin position="537"/>
        <end position="556"/>
    </location>
</feature>
<evidence type="ECO:0000256" key="4">
    <source>
        <dbReference type="ARBA" id="ARBA00022490"/>
    </source>
</evidence>
<dbReference type="GO" id="GO:0007264">
    <property type="term" value="P:small GTPase-mediated signal transduction"/>
    <property type="evidence" value="ECO:0007669"/>
    <property type="project" value="UniProtKB-UniRule"/>
</dbReference>
<dbReference type="GO" id="GO:0005092">
    <property type="term" value="F:GDP-dissociation inhibitor activity"/>
    <property type="evidence" value="ECO:0007669"/>
    <property type="project" value="InterPro"/>
</dbReference>
<dbReference type="GO" id="GO:0005829">
    <property type="term" value="C:cytosol"/>
    <property type="evidence" value="ECO:0007669"/>
    <property type="project" value="TreeGrafter"/>
</dbReference>
<dbReference type="SUPFAM" id="SSF51905">
    <property type="entry name" value="FAD/NAD(P)-binding domain"/>
    <property type="match status" value="1"/>
</dbReference>
<dbReference type="InterPro" id="IPR036188">
    <property type="entry name" value="FAD/NAD-bd_sf"/>
</dbReference>
<dbReference type="PIRSF" id="PIRSF016550">
    <property type="entry name" value="Rab_ger_ger_transf_A_euk"/>
    <property type="match status" value="1"/>
</dbReference>
<keyword evidence="8" id="KW-1185">Reference proteome</keyword>
<comment type="similarity">
    <text evidence="2 5">Belongs to the Rab GDI family.</text>
</comment>
<gene>
    <name evidence="7" type="ORF">PVL29_005266</name>
</gene>
<dbReference type="Gene3D" id="3.50.50.60">
    <property type="entry name" value="FAD/NAD(P)-binding domain"/>
    <property type="match status" value="1"/>
</dbReference>
<keyword evidence="3 5" id="KW-0343">GTPase activation</keyword>
<evidence type="ECO:0000256" key="6">
    <source>
        <dbReference type="SAM" id="MobiDB-lite"/>
    </source>
</evidence>
<organism evidence="7 8">
    <name type="scientific">Vitis rotundifolia</name>
    <name type="common">Muscadine grape</name>
    <dbReference type="NCBI Taxonomy" id="103349"/>
    <lineage>
        <taxon>Eukaryota</taxon>
        <taxon>Viridiplantae</taxon>
        <taxon>Streptophyta</taxon>
        <taxon>Embryophyta</taxon>
        <taxon>Tracheophyta</taxon>
        <taxon>Spermatophyta</taxon>
        <taxon>Magnoliopsida</taxon>
        <taxon>eudicotyledons</taxon>
        <taxon>Gunneridae</taxon>
        <taxon>Pentapetalae</taxon>
        <taxon>rosids</taxon>
        <taxon>Vitales</taxon>
        <taxon>Vitaceae</taxon>
        <taxon>Viteae</taxon>
        <taxon>Vitis</taxon>
    </lineage>
</organism>
<accession>A0AA39E280</accession>
<sequence length="556" mass="60895">MDETPSYPPIEPTDFDLIVVGTGLPQSVIAAAASSAGKSVLHLDSNSFYGSHFSSLNLDEFSSFLTSQSAVSSSHPNPPSSVAADAADYVALDLKTRPMYSDVEITSHSSDPLEHSRKFNLDVSGPRVLFCADAAVDLMLKSGASQYLEFKSIDASFVCDADGRFSTVPDSRAAIFKDRSLSLTEKNQLMRFFKLIQGHLASSDEAENDSNARISEDDLESPFVEFLNKMRLPPKIKSIILYAIAMADYDQDNIEVCKDVLNTKIGIDRLALYQSSVGRFPNALGALIYPIYGQGELTQAFCRRAAVKGCIYVLRMPVIALLMEKESRHCKGVRLASGQDIFSQKLLVDPSFVVPVLVAPSQPDCMPESSQVINLVDAKQKVARGICIMKSSLNPDVSNFVFVYPPRCLYPEQVMAIRAVQIGSNLGVCPSGMFVLYLSTLCNDATQGKELLQAAIKSLFTLPVSGNPENSSSVHSENMEEVKPTLLWSALYTQELVMGSFESISSTSMPDGNLNYNVLLDATVKLFHQMYPQEEFFPETTSPENFEDDDGLSLES</sequence>
<evidence type="ECO:0000256" key="5">
    <source>
        <dbReference type="PIRNR" id="PIRNR016550"/>
    </source>
</evidence>
<comment type="caution">
    <text evidence="7">The sequence shown here is derived from an EMBL/GenBank/DDBJ whole genome shotgun (WGS) entry which is preliminary data.</text>
</comment>
<reference evidence="7 8" key="1">
    <citation type="journal article" date="2023" name="BMC Biotechnol.">
        <title>Vitis rotundifolia cv Carlos genome sequencing.</title>
        <authorList>
            <person name="Huff M."/>
            <person name="Hulse-Kemp A."/>
            <person name="Scheffler B."/>
            <person name="Youngblood R."/>
            <person name="Simpson S."/>
            <person name="Babiker E."/>
            <person name="Staton M."/>
        </authorList>
    </citation>
    <scope>NUCLEOTIDE SEQUENCE [LARGE SCALE GENOMIC DNA]</scope>
    <source>
        <tissue evidence="7">Leaf</tissue>
    </source>
</reference>
<dbReference type="PRINTS" id="PR00891">
    <property type="entry name" value="RABGDIREP"/>
</dbReference>
<dbReference type="EMBL" id="JARBHA010000004">
    <property type="protein sequence ID" value="KAJ9703915.1"/>
    <property type="molecule type" value="Genomic_DNA"/>
</dbReference>
<evidence type="ECO:0000313" key="8">
    <source>
        <dbReference type="Proteomes" id="UP001168098"/>
    </source>
</evidence>
<dbReference type="InterPro" id="IPR001738">
    <property type="entry name" value="Rab_escort"/>
</dbReference>
<dbReference type="Proteomes" id="UP001168098">
    <property type="component" value="Unassembled WGS sequence"/>
</dbReference>
<comment type="subcellular location">
    <subcellularLocation>
        <location evidence="1 5">Cytoplasm</location>
    </subcellularLocation>
</comment>
<proteinExistence type="inferred from homology"/>
<name>A0AA39E280_VITRO</name>
<dbReference type="PANTHER" id="PTHR11787:SF4">
    <property type="entry name" value="CHM, RAB ESCORT PROTEIN 1"/>
    <property type="match status" value="1"/>
</dbReference>
<keyword evidence="4 5" id="KW-0963">Cytoplasm</keyword>
<evidence type="ECO:0000256" key="1">
    <source>
        <dbReference type="ARBA" id="ARBA00004496"/>
    </source>
</evidence>
<dbReference type="GO" id="GO:0005968">
    <property type="term" value="C:Rab-protein geranylgeranyltransferase complex"/>
    <property type="evidence" value="ECO:0007669"/>
    <property type="project" value="UniProtKB-UniRule"/>
</dbReference>
<dbReference type="GO" id="GO:0005634">
    <property type="term" value="C:nucleus"/>
    <property type="evidence" value="ECO:0007669"/>
    <property type="project" value="TreeGrafter"/>
</dbReference>
<dbReference type="GO" id="GO:0006886">
    <property type="term" value="P:intracellular protein transport"/>
    <property type="evidence" value="ECO:0007669"/>
    <property type="project" value="InterPro"/>
</dbReference>
<dbReference type="PANTHER" id="PTHR11787">
    <property type="entry name" value="RAB GDP-DISSOCIATION INHIBITOR"/>
    <property type="match status" value="1"/>
</dbReference>
<dbReference type="Gene3D" id="1.10.405.10">
    <property type="entry name" value="Guanine Nucleotide Dissociation Inhibitor, domain 1"/>
    <property type="match status" value="1"/>
</dbReference>
<dbReference type="Gene3D" id="3.30.519.10">
    <property type="entry name" value="Guanine Nucleotide Dissociation Inhibitor, domain 2"/>
    <property type="match status" value="1"/>
</dbReference>
<dbReference type="InterPro" id="IPR018203">
    <property type="entry name" value="GDP_dissociation_inhibitor"/>
</dbReference>
<evidence type="ECO:0000256" key="2">
    <source>
        <dbReference type="ARBA" id="ARBA00005593"/>
    </source>
</evidence>
<comment type="function">
    <text evidence="5">Substrate-binding subunit of the Rab geranylgeranyltransferase (GGTase) complex. Binds unprenylated Rab proteins.</text>
</comment>
<dbReference type="Pfam" id="PF00996">
    <property type="entry name" value="GDI"/>
    <property type="match status" value="2"/>
</dbReference>
<dbReference type="GO" id="GO:0016192">
    <property type="term" value="P:vesicle-mediated transport"/>
    <property type="evidence" value="ECO:0007669"/>
    <property type="project" value="TreeGrafter"/>
</dbReference>
<dbReference type="GO" id="GO:0005096">
    <property type="term" value="F:GTPase activator activity"/>
    <property type="evidence" value="ECO:0007669"/>
    <property type="project" value="UniProtKB-UniRule"/>
</dbReference>
<protein>
    <recommendedName>
        <fullName evidence="5">Rab escort protein 1</fullName>
    </recommendedName>
</protein>